<dbReference type="GO" id="GO:0016192">
    <property type="term" value="P:vesicle-mediated transport"/>
    <property type="evidence" value="ECO:0007669"/>
    <property type="project" value="TreeGrafter"/>
</dbReference>
<feature type="compositionally biased region" description="Polar residues" evidence="2">
    <location>
        <begin position="363"/>
        <end position="377"/>
    </location>
</feature>
<dbReference type="PANTHER" id="PTHR11787:SF4">
    <property type="entry name" value="CHM, RAB ESCORT PROTEIN 1"/>
    <property type="match status" value="1"/>
</dbReference>
<dbReference type="OrthoDB" id="9446342at2759"/>
<feature type="compositionally biased region" description="Basic and acidic residues" evidence="2">
    <location>
        <begin position="533"/>
        <end position="552"/>
    </location>
</feature>
<gene>
    <name evidence="3" type="ORF">CERSUDRAFT_119383</name>
</gene>
<dbReference type="GO" id="GO:0005968">
    <property type="term" value="C:Rab-protein geranylgeranyltransferase complex"/>
    <property type="evidence" value="ECO:0007669"/>
    <property type="project" value="TreeGrafter"/>
</dbReference>
<dbReference type="GO" id="GO:0005092">
    <property type="term" value="F:GDP-dissociation inhibitor activity"/>
    <property type="evidence" value="ECO:0007669"/>
    <property type="project" value="InterPro"/>
</dbReference>
<feature type="region of interest" description="Disordered" evidence="2">
    <location>
        <begin position="532"/>
        <end position="572"/>
    </location>
</feature>
<evidence type="ECO:0000313" key="4">
    <source>
        <dbReference type="Proteomes" id="UP000016930"/>
    </source>
</evidence>
<dbReference type="InterPro" id="IPR036188">
    <property type="entry name" value="FAD/NAD-bd_sf"/>
</dbReference>
<dbReference type="HOGENOM" id="CLU_021695_3_0_1"/>
<evidence type="ECO:0000256" key="1">
    <source>
        <dbReference type="ARBA" id="ARBA00005593"/>
    </source>
</evidence>
<dbReference type="PANTHER" id="PTHR11787">
    <property type="entry name" value="RAB GDP-DISSOCIATION INHIBITOR"/>
    <property type="match status" value="1"/>
</dbReference>
<feature type="region of interest" description="Disordered" evidence="2">
    <location>
        <begin position="359"/>
        <end position="387"/>
    </location>
</feature>
<accession>M2QZ46</accession>
<dbReference type="AlphaFoldDB" id="M2QZ46"/>
<sequence>MDVDAAVFGTGLSESVAAAALSKAGFSVVHIDANAYYGGNDASLTFDELIQWAHERTTPSEDKEPTYISVQKQRYTSISRSSETLPQSRQYSFSLSPTVIPSLGPLIDSLVTSGVSRYGGFKLLERLGMFDRPGVVRSVPSSKEDVFKSRELSLVDKRRLMRFLVFAAGQFEGTMELTGRENTPFFGFLRDIFSLDERTASSVAFGLALCVSVQDPTLPALQRLRRYSKSVGRYGPSAFLVGHYGGVGEVAQGFCRTSAVSGGTYILGRRLLSITQLPSQGRTEKFKEVGRKYAIELEEFPERLTCDMIISSPDYIPSELSSHASAVPPPLSSTSGTPTDMYPVARCIAVIDSPIRFLATGPSPETRTSGDTSSDEQAPQEKGATGEVDTAMLIFAPSSVSGGSTTSAAHMLVTGEGSMSAPSGRWIVYLSRHLLHEDEKTSSAEELLKPYLNATMSLIAPSISEEGSALPIQPIFTLFFIQNPLSAPPASDAASTILVPPPVTSLVSELADAATENAEQVFWKAAQTITSARAERKPQGGEGKGETPKDIEVDSFWPPLDVIDDEPTLEEW</sequence>
<dbReference type="GO" id="GO:0007264">
    <property type="term" value="P:small GTPase-mediated signal transduction"/>
    <property type="evidence" value="ECO:0007669"/>
    <property type="project" value="InterPro"/>
</dbReference>
<organism evidence="3 4">
    <name type="scientific">Ceriporiopsis subvermispora (strain B)</name>
    <name type="common">White-rot fungus</name>
    <name type="synonym">Gelatoporia subvermispora</name>
    <dbReference type="NCBI Taxonomy" id="914234"/>
    <lineage>
        <taxon>Eukaryota</taxon>
        <taxon>Fungi</taxon>
        <taxon>Dikarya</taxon>
        <taxon>Basidiomycota</taxon>
        <taxon>Agaricomycotina</taxon>
        <taxon>Agaricomycetes</taxon>
        <taxon>Polyporales</taxon>
        <taxon>Gelatoporiaceae</taxon>
        <taxon>Gelatoporia</taxon>
    </lineage>
</organism>
<protein>
    <recommendedName>
        <fullName evidence="5">Rab proteins geranylgeranyltransferase</fullName>
    </recommendedName>
</protein>
<comment type="similarity">
    <text evidence="1">Belongs to the Rab GDI family.</text>
</comment>
<dbReference type="GO" id="GO:0005829">
    <property type="term" value="C:cytosol"/>
    <property type="evidence" value="ECO:0007669"/>
    <property type="project" value="TreeGrafter"/>
</dbReference>
<proteinExistence type="inferred from homology"/>
<dbReference type="Gene3D" id="3.30.519.10">
    <property type="entry name" value="Guanine Nucleotide Dissociation Inhibitor, domain 2"/>
    <property type="match status" value="1"/>
</dbReference>
<dbReference type="EMBL" id="KB445815">
    <property type="protein sequence ID" value="EMD31811.1"/>
    <property type="molecule type" value="Genomic_DNA"/>
</dbReference>
<dbReference type="Gene3D" id="3.50.50.60">
    <property type="entry name" value="FAD/NAD(P)-binding domain"/>
    <property type="match status" value="1"/>
</dbReference>
<dbReference type="SUPFAM" id="SSF51905">
    <property type="entry name" value="FAD/NAD(P)-binding domain"/>
    <property type="match status" value="1"/>
</dbReference>
<reference evidence="3 4" key="1">
    <citation type="journal article" date="2012" name="Proc. Natl. Acad. Sci. U.S.A.">
        <title>Comparative genomics of Ceriporiopsis subvermispora and Phanerochaete chrysosporium provide insight into selective ligninolysis.</title>
        <authorList>
            <person name="Fernandez-Fueyo E."/>
            <person name="Ruiz-Duenas F.J."/>
            <person name="Ferreira P."/>
            <person name="Floudas D."/>
            <person name="Hibbett D.S."/>
            <person name="Canessa P."/>
            <person name="Larrondo L.F."/>
            <person name="James T.Y."/>
            <person name="Seelenfreund D."/>
            <person name="Lobos S."/>
            <person name="Polanco R."/>
            <person name="Tello M."/>
            <person name="Honda Y."/>
            <person name="Watanabe T."/>
            <person name="Watanabe T."/>
            <person name="Ryu J.S."/>
            <person name="Kubicek C.P."/>
            <person name="Schmoll M."/>
            <person name="Gaskell J."/>
            <person name="Hammel K.E."/>
            <person name="St John F.J."/>
            <person name="Vanden Wymelenberg A."/>
            <person name="Sabat G."/>
            <person name="Splinter BonDurant S."/>
            <person name="Syed K."/>
            <person name="Yadav J.S."/>
            <person name="Doddapaneni H."/>
            <person name="Subramanian V."/>
            <person name="Lavin J.L."/>
            <person name="Oguiza J.A."/>
            <person name="Perez G."/>
            <person name="Pisabarro A.G."/>
            <person name="Ramirez L."/>
            <person name="Santoyo F."/>
            <person name="Master E."/>
            <person name="Coutinho P.M."/>
            <person name="Henrissat B."/>
            <person name="Lombard V."/>
            <person name="Magnuson J.K."/>
            <person name="Kuees U."/>
            <person name="Hori C."/>
            <person name="Igarashi K."/>
            <person name="Samejima M."/>
            <person name="Held B.W."/>
            <person name="Barry K.W."/>
            <person name="LaButti K.M."/>
            <person name="Lapidus A."/>
            <person name="Lindquist E.A."/>
            <person name="Lucas S.M."/>
            <person name="Riley R."/>
            <person name="Salamov A.A."/>
            <person name="Hoffmeister D."/>
            <person name="Schwenk D."/>
            <person name="Hadar Y."/>
            <person name="Yarden O."/>
            <person name="de Vries R.P."/>
            <person name="Wiebenga A."/>
            <person name="Stenlid J."/>
            <person name="Eastwood D."/>
            <person name="Grigoriev I.V."/>
            <person name="Berka R.M."/>
            <person name="Blanchette R.A."/>
            <person name="Kersten P."/>
            <person name="Martinez A.T."/>
            <person name="Vicuna R."/>
            <person name="Cullen D."/>
        </authorList>
    </citation>
    <scope>NUCLEOTIDE SEQUENCE [LARGE SCALE GENOMIC DNA]</scope>
    <source>
        <strain evidence="3 4">B</strain>
    </source>
</reference>
<feature type="compositionally biased region" description="Acidic residues" evidence="2">
    <location>
        <begin position="562"/>
        <end position="572"/>
    </location>
</feature>
<dbReference type="PRINTS" id="PR00891">
    <property type="entry name" value="RABGDIREP"/>
</dbReference>
<dbReference type="STRING" id="914234.M2QZ46"/>
<dbReference type="Proteomes" id="UP000016930">
    <property type="component" value="Unassembled WGS sequence"/>
</dbReference>
<name>M2QZ46_CERS8</name>
<dbReference type="Pfam" id="PF00996">
    <property type="entry name" value="GDI"/>
    <property type="match status" value="1"/>
</dbReference>
<evidence type="ECO:0008006" key="5">
    <source>
        <dbReference type="Google" id="ProtNLM"/>
    </source>
</evidence>
<keyword evidence="4" id="KW-1185">Reference proteome</keyword>
<dbReference type="GO" id="GO:0005634">
    <property type="term" value="C:nucleus"/>
    <property type="evidence" value="ECO:0007669"/>
    <property type="project" value="TreeGrafter"/>
</dbReference>
<evidence type="ECO:0000256" key="2">
    <source>
        <dbReference type="SAM" id="MobiDB-lite"/>
    </source>
</evidence>
<dbReference type="InterPro" id="IPR018203">
    <property type="entry name" value="GDP_dissociation_inhibitor"/>
</dbReference>
<evidence type="ECO:0000313" key="3">
    <source>
        <dbReference type="EMBL" id="EMD31811.1"/>
    </source>
</evidence>
<dbReference type="Gene3D" id="1.10.405.10">
    <property type="entry name" value="Guanine Nucleotide Dissociation Inhibitor, domain 1"/>
    <property type="match status" value="1"/>
</dbReference>